<protein>
    <submittedName>
        <fullName evidence="2">Uncharacterized protein</fullName>
    </submittedName>
</protein>
<name>A0A834M1E9_RHYFE</name>
<proteinExistence type="predicted"/>
<dbReference type="AlphaFoldDB" id="A0A834M1E9"/>
<evidence type="ECO:0000313" key="2">
    <source>
        <dbReference type="EMBL" id="KAF7268376.1"/>
    </source>
</evidence>
<comment type="caution">
    <text evidence="2">The sequence shown here is derived from an EMBL/GenBank/DDBJ whole genome shotgun (WGS) entry which is preliminary data.</text>
</comment>
<reference evidence="2" key="1">
    <citation type="submission" date="2020-08" db="EMBL/GenBank/DDBJ databases">
        <title>Genome sequencing and assembly of the red palm weevil Rhynchophorus ferrugineus.</title>
        <authorList>
            <person name="Dias G.B."/>
            <person name="Bergman C.M."/>
            <person name="Manee M."/>
        </authorList>
    </citation>
    <scope>NUCLEOTIDE SEQUENCE</scope>
    <source>
        <strain evidence="2">AA-2017</strain>
        <tissue evidence="2">Whole larva</tissue>
    </source>
</reference>
<gene>
    <name evidence="2" type="ORF">GWI33_018494</name>
</gene>
<sequence length="161" mass="17670">MESEEIRKKVCPQHRVPAPRRDPTTAQRGDFWLLGFPSGPVRPSLGNQPGHPELPQGTHIDAALSADTRSTRKRPCTRTPDLKPSTEPDLQAAGLQETPNSQSKKNIFLVHILCRAYCDDPIIARLPMLSSTPTSHSSTEPDLQAAGLQEAPNSQSEETFI</sequence>
<evidence type="ECO:0000256" key="1">
    <source>
        <dbReference type="SAM" id="MobiDB-lite"/>
    </source>
</evidence>
<feature type="region of interest" description="Disordered" evidence="1">
    <location>
        <begin position="1"/>
        <end position="101"/>
    </location>
</feature>
<evidence type="ECO:0000313" key="3">
    <source>
        <dbReference type="Proteomes" id="UP000625711"/>
    </source>
</evidence>
<feature type="compositionally biased region" description="Polar residues" evidence="1">
    <location>
        <begin position="151"/>
        <end position="161"/>
    </location>
</feature>
<keyword evidence="3" id="KW-1185">Reference proteome</keyword>
<accession>A0A834M1E9</accession>
<dbReference type="OrthoDB" id="565904at2759"/>
<organism evidence="2 3">
    <name type="scientific">Rhynchophorus ferrugineus</name>
    <name type="common">Red palm weevil</name>
    <name type="synonym">Curculio ferrugineus</name>
    <dbReference type="NCBI Taxonomy" id="354439"/>
    <lineage>
        <taxon>Eukaryota</taxon>
        <taxon>Metazoa</taxon>
        <taxon>Ecdysozoa</taxon>
        <taxon>Arthropoda</taxon>
        <taxon>Hexapoda</taxon>
        <taxon>Insecta</taxon>
        <taxon>Pterygota</taxon>
        <taxon>Neoptera</taxon>
        <taxon>Endopterygota</taxon>
        <taxon>Coleoptera</taxon>
        <taxon>Polyphaga</taxon>
        <taxon>Cucujiformia</taxon>
        <taxon>Curculionidae</taxon>
        <taxon>Dryophthorinae</taxon>
        <taxon>Rhynchophorus</taxon>
    </lineage>
</organism>
<feature type="region of interest" description="Disordered" evidence="1">
    <location>
        <begin position="131"/>
        <end position="161"/>
    </location>
</feature>
<dbReference type="Proteomes" id="UP000625711">
    <property type="component" value="Unassembled WGS sequence"/>
</dbReference>
<dbReference type="EMBL" id="JAACXV010014330">
    <property type="protein sequence ID" value="KAF7268376.1"/>
    <property type="molecule type" value="Genomic_DNA"/>
</dbReference>